<dbReference type="Proteomes" id="UP001165101">
    <property type="component" value="Unassembled WGS sequence"/>
</dbReference>
<evidence type="ECO:0000313" key="1">
    <source>
        <dbReference type="EMBL" id="GME87253.1"/>
    </source>
</evidence>
<proteinExistence type="predicted"/>
<gene>
    <name evidence="1" type="ORF">Cboi01_000026800</name>
</gene>
<comment type="caution">
    <text evidence="1">The sequence shown here is derived from an EMBL/GenBank/DDBJ whole genome shotgun (WGS) entry which is preliminary data.</text>
</comment>
<name>A0ACB5TEH1_CANBO</name>
<evidence type="ECO:0000313" key="2">
    <source>
        <dbReference type="Proteomes" id="UP001165101"/>
    </source>
</evidence>
<sequence>MKLFVLFLFGLCQLASYLLFCRGFFPTKVLLTPDEIEQFKTDPPKGYVKPAAQFDRVVVMVIDALRSDFMFSNSSYMSNVHDLLNSNYGFGFTAYSNPPTVTLPRLKGITTGSTPNFIDAVLNIAEDDTSSTLGDQDSWIKQMFLSDWKINMFGDDTWLKLFPDYFAKTDGTASFYVSDFTHVDNNVTRHLDYELSAEGQKEWDCMILHYLGLDHIGHKGGPLSSNMPGKQQEMDKIIKRVFDTLKQDKNTLFLVLGDHGMNEVGNHGGSSAGETSAALSIFSSKFKSLGIETNNGVKAPIAWNPDFEFFSKIDQIDLIPTLSSMLGLNVPINNLGAFIENFLPLYSEKDQINILIENALQLKVLLDKSNGEVNKLEDLVDVSNKSELLSFIKETKETLSKTSSDYNYTDIHYGIGAYAIISLIFIGLYIYSYVSKNIIIEGAAQMTWFVLYGVSFFGSSLIEEEHHFWWLFTTIYLAVILYQFLCNKPIANYKPIGKIQNFFAPLILGVALRLLKGWNNSGQKYNLKSNIKISTYLMDHLPAKIFPEVISLLVIATLNVVGVFMIDNFQTESLGKLIKFLGFFVLAVTAASAKFMSFVVESFDLEDPKLVLPRWTTDLIDWHVSKLGVETAQDAVPFVYGLFQIAFMVVFLFFLLKPLLFKILPFLSEILAENDFDFDGKYKYFSNLQCIISILLITQTNTANIPIFSLLFLIQDNFTKIFVVSIRDTNHSTFDKITTTLAGFVLLLQNLSFFQFGSTNSLSSVDLTNSFNGVTSYNMILVGFLTFISNWASPIFWSLSYLRICFEVFELQKLRLRSRKTSQYISKTIFSKWDILYSRMVFQFAFYSIGGLLLISSCYNLRFHLFIWTVFDPKLLYFLSWYVMHLVVDFGFSAVLIALYF</sequence>
<dbReference type="EMBL" id="BSXV01000064">
    <property type="protein sequence ID" value="GME87253.1"/>
    <property type="molecule type" value="Genomic_DNA"/>
</dbReference>
<reference evidence="1" key="1">
    <citation type="submission" date="2023-04" db="EMBL/GenBank/DDBJ databases">
        <title>Candida boidinii NBRC 1967.</title>
        <authorList>
            <person name="Ichikawa N."/>
            <person name="Sato H."/>
            <person name="Tonouchi N."/>
        </authorList>
    </citation>
    <scope>NUCLEOTIDE SEQUENCE</scope>
    <source>
        <strain evidence="1">NBRC 1967</strain>
    </source>
</reference>
<protein>
    <submittedName>
        <fullName evidence="1">Unnamed protein product</fullName>
    </submittedName>
</protein>
<accession>A0ACB5TEH1</accession>
<organism evidence="1 2">
    <name type="scientific">Candida boidinii</name>
    <name type="common">Yeast</name>
    <dbReference type="NCBI Taxonomy" id="5477"/>
    <lineage>
        <taxon>Eukaryota</taxon>
        <taxon>Fungi</taxon>
        <taxon>Dikarya</taxon>
        <taxon>Ascomycota</taxon>
        <taxon>Saccharomycotina</taxon>
        <taxon>Pichiomycetes</taxon>
        <taxon>Pichiales</taxon>
        <taxon>Pichiaceae</taxon>
        <taxon>Ogataea</taxon>
        <taxon>Ogataea/Candida clade</taxon>
    </lineage>
</organism>
<keyword evidence="2" id="KW-1185">Reference proteome</keyword>